<dbReference type="GO" id="GO:0033754">
    <property type="term" value="F:indoleamine 2,3-dioxygenase activity"/>
    <property type="evidence" value="ECO:0007669"/>
    <property type="project" value="TreeGrafter"/>
</dbReference>
<accession>A0A1R1XU56</accession>
<organism evidence="6 7">
    <name type="scientific">Smittium culicis</name>
    <dbReference type="NCBI Taxonomy" id="133412"/>
    <lineage>
        <taxon>Eukaryota</taxon>
        <taxon>Fungi</taxon>
        <taxon>Fungi incertae sedis</taxon>
        <taxon>Zoopagomycota</taxon>
        <taxon>Kickxellomycotina</taxon>
        <taxon>Harpellomycetes</taxon>
        <taxon>Harpellales</taxon>
        <taxon>Legeriomycetaceae</taxon>
        <taxon>Smittium</taxon>
    </lineage>
</organism>
<keyword evidence="6" id="KW-0223">Dioxygenase</keyword>
<evidence type="ECO:0000256" key="2">
    <source>
        <dbReference type="ARBA" id="ARBA00022723"/>
    </source>
</evidence>
<feature type="compositionally biased region" description="Polar residues" evidence="5">
    <location>
        <begin position="501"/>
        <end position="510"/>
    </location>
</feature>
<dbReference type="GO" id="GO:0020037">
    <property type="term" value="F:heme binding"/>
    <property type="evidence" value="ECO:0007669"/>
    <property type="project" value="InterPro"/>
</dbReference>
<dbReference type="InterPro" id="IPR037217">
    <property type="entry name" value="Trp/Indoleamine_2_3_dOase-like"/>
</dbReference>
<dbReference type="OrthoDB" id="540174at2759"/>
<dbReference type="PROSITE" id="PS00876">
    <property type="entry name" value="IDO_1"/>
    <property type="match status" value="1"/>
</dbReference>
<dbReference type="GO" id="GO:0046872">
    <property type="term" value="F:metal ion binding"/>
    <property type="evidence" value="ECO:0007669"/>
    <property type="project" value="UniProtKB-KW"/>
</dbReference>
<comment type="similarity">
    <text evidence="1">Belongs to the indoleamine 2,3-dioxygenase family.</text>
</comment>
<dbReference type="AlphaFoldDB" id="A0A1R1XU56"/>
<dbReference type="Pfam" id="PF01231">
    <property type="entry name" value="IDO"/>
    <property type="match status" value="2"/>
</dbReference>
<evidence type="ECO:0000256" key="1">
    <source>
        <dbReference type="ARBA" id="ARBA00007119"/>
    </source>
</evidence>
<proteinExistence type="inferred from homology"/>
<keyword evidence="4" id="KW-0349">Heme</keyword>
<name>A0A1R1XU56_9FUNG</name>
<dbReference type="Proteomes" id="UP000187283">
    <property type="component" value="Unassembled WGS sequence"/>
</dbReference>
<dbReference type="PANTHER" id="PTHR28657:SF5">
    <property type="entry name" value="INDOLEAMINE 2,3-DIOXYGENASE"/>
    <property type="match status" value="1"/>
</dbReference>
<dbReference type="InterPro" id="IPR000898">
    <property type="entry name" value="Indolamine_dOase"/>
</dbReference>
<reference evidence="6 7" key="1">
    <citation type="submission" date="2017-01" db="EMBL/GenBank/DDBJ databases">
        <authorList>
            <person name="Mah S.A."/>
            <person name="Swanson W.J."/>
            <person name="Moy G.W."/>
            <person name="Vacquier V.D."/>
        </authorList>
    </citation>
    <scope>NUCLEOTIDE SEQUENCE [LARGE SCALE GENOMIC DNA]</scope>
    <source>
        <strain evidence="6 7">GSMNP</strain>
    </source>
</reference>
<dbReference type="GO" id="GO:0034354">
    <property type="term" value="P:'de novo' NAD+ biosynthetic process from L-tryptophan"/>
    <property type="evidence" value="ECO:0007669"/>
    <property type="project" value="TreeGrafter"/>
</dbReference>
<keyword evidence="7" id="KW-1185">Reference proteome</keyword>
<evidence type="ECO:0000256" key="5">
    <source>
        <dbReference type="SAM" id="MobiDB-lite"/>
    </source>
</evidence>
<dbReference type="EMBL" id="LSSN01001816">
    <property type="protein sequence ID" value="OMJ18193.1"/>
    <property type="molecule type" value="Genomic_DNA"/>
</dbReference>
<dbReference type="PANTHER" id="PTHR28657">
    <property type="entry name" value="INDOLEAMINE 2,3-DIOXYGENASE"/>
    <property type="match status" value="1"/>
</dbReference>
<comment type="caution">
    <text evidence="6">The sequence shown here is derived from an EMBL/GenBank/DDBJ whole genome shotgun (WGS) entry which is preliminary data.</text>
</comment>
<evidence type="ECO:0000256" key="4">
    <source>
        <dbReference type="PIRSR" id="PIRSR600898-1"/>
    </source>
</evidence>
<sequence length="594" mass="66185">MVSNWDFMPAPLSEYDISTHNGFLSPEPPLKRISDPYYKPWEDLVSKIVQYQLSGGFREMIHDLPTLSTDKLVGIKEYQRAYVVLGFLSHGYVWSLHKEPKEELPKCISIPFCEVSEYLGINPVSTNASVVLWNWEVLNSPKVVSDSEVKNVDEQELDLDNLATLLTFTGSPDESWFYLVSVAIESKGGKIVKTAGDIANAILSDDLSGVVSGLEDVTKTIQLMTKLLVRMNEKCDPYIFYWKIRPYLAGWENMESVGLHNGVHYDGTKYIETKDAFGSLQDATTSKFVPVFSSKSEGDKNKPSSRRSSISGYDGTYYRKYAGGSAAQSSIIQLIDIILGIRHYPSEDEIAEDLEAGLDKSKLEKTPPGNPYLMKMRNYMPGLHRKFLQDYANAVKLRQYILRSTPDIVKRNLLDESEFSEIINIVDTPSNGSQASAIKSKGKFSLAQQTELIKIYNRSISSLKTFRDAHISIVTRYVAEPARGNKMPPQKGDNNTKEKASNSTNTSLQDKVNGGISNIINYVKGKSTENKPQAENGIKINGDANGQGKISNVYEHGLAKIIDEDAVVLGTGGTDAIEFLKNIRDETFNSRIDS</sequence>
<evidence type="ECO:0000313" key="7">
    <source>
        <dbReference type="Proteomes" id="UP000187283"/>
    </source>
</evidence>
<keyword evidence="6" id="KW-0560">Oxidoreductase</keyword>
<dbReference type="SUPFAM" id="SSF140959">
    <property type="entry name" value="Indolic compounds 2,3-dioxygenase-like"/>
    <property type="match status" value="2"/>
</dbReference>
<protein>
    <submittedName>
        <fullName evidence="6">Indoleamine 2,3-dioxygenase</fullName>
    </submittedName>
</protein>
<feature type="binding site" description="proximal binding residue" evidence="4">
    <location>
        <position position="470"/>
    </location>
    <ligand>
        <name>heme b</name>
        <dbReference type="ChEBI" id="CHEBI:60344"/>
    </ligand>
    <ligandPart>
        <name>Fe</name>
        <dbReference type="ChEBI" id="CHEBI:18248"/>
    </ligandPart>
</feature>
<feature type="region of interest" description="Disordered" evidence="5">
    <location>
        <begin position="482"/>
        <end position="510"/>
    </location>
</feature>
<evidence type="ECO:0000256" key="3">
    <source>
        <dbReference type="ARBA" id="ARBA00023004"/>
    </source>
</evidence>
<gene>
    <name evidence="6" type="ORF">AYI70_g5493</name>
</gene>
<dbReference type="STRING" id="133412.A0A1R1XU56"/>
<keyword evidence="2 4" id="KW-0479">Metal-binding</keyword>
<dbReference type="Gene3D" id="1.20.58.480">
    <property type="match status" value="2"/>
</dbReference>
<keyword evidence="3 4" id="KW-0408">Iron</keyword>
<dbReference type="GO" id="GO:0005737">
    <property type="term" value="C:cytoplasm"/>
    <property type="evidence" value="ECO:0007669"/>
    <property type="project" value="TreeGrafter"/>
</dbReference>
<evidence type="ECO:0000313" key="6">
    <source>
        <dbReference type="EMBL" id="OMJ18193.1"/>
    </source>
</evidence>
<dbReference type="GO" id="GO:0019441">
    <property type="term" value="P:L-tryptophan catabolic process to kynurenine"/>
    <property type="evidence" value="ECO:0007669"/>
    <property type="project" value="InterPro"/>
</dbReference>